<comment type="caution">
    <text evidence="1">The sequence shown here is derived from an EMBL/GenBank/DDBJ whole genome shotgun (WGS) entry which is preliminary data.</text>
</comment>
<dbReference type="EMBL" id="PRDG01000001">
    <property type="protein sequence ID" value="MBP2622707.1"/>
    <property type="molecule type" value="Genomic_DNA"/>
</dbReference>
<evidence type="ECO:0000313" key="1">
    <source>
        <dbReference type="EMBL" id="MBP2622707.1"/>
    </source>
</evidence>
<proteinExistence type="predicted"/>
<protein>
    <submittedName>
        <fullName evidence="1">Uncharacterized protein</fullName>
    </submittedName>
</protein>
<organism evidence="1 2">
    <name type="scientific">Streptococcus oricebi</name>
    <dbReference type="NCBI Taxonomy" id="1547447"/>
    <lineage>
        <taxon>Bacteria</taxon>
        <taxon>Bacillati</taxon>
        <taxon>Bacillota</taxon>
        <taxon>Bacilli</taxon>
        <taxon>Lactobacillales</taxon>
        <taxon>Streptococcaceae</taxon>
        <taxon>Streptococcus</taxon>
    </lineage>
</organism>
<keyword evidence="2" id="KW-1185">Reference proteome</keyword>
<accession>A0ABS5B1J1</accession>
<dbReference type="RefSeq" id="WP_209626830.1">
    <property type="nucleotide sequence ID" value="NZ_PRDG01000001.1"/>
</dbReference>
<evidence type="ECO:0000313" key="2">
    <source>
        <dbReference type="Proteomes" id="UP001519296"/>
    </source>
</evidence>
<dbReference type="Proteomes" id="UP001519296">
    <property type="component" value="Unassembled WGS sequence"/>
</dbReference>
<gene>
    <name evidence="1" type="ORF">C4K46_02000</name>
</gene>
<sequence>MVERWEYALDMAKLNMNRDSNAKNFEKEAAYMYLSHFVDIKSGILEKPVPEYSNDIYFSAWIVNDDRRTYDTYLKGIQQGEAIYNGINAIRTLNGLVKGTEKLIDIAKIEKLDNVTALRASLLSSKLHESGKNLYKHAQTFKALYESCSSVEELISTFRKSTKLEDYDVTIRESLTTDILDFLLNSTAFSIGLGNTTISSLGVMSTNLFLKLSKDLIDKYRWIALVQYNDMRVSLRMMRFYGMEY</sequence>
<name>A0ABS5B1J1_9STRE</name>
<reference evidence="1 2" key="1">
    <citation type="submission" date="2018-02" db="EMBL/GenBank/DDBJ databases">
        <title>Draft genome sequence of Streptococcus oricebi CCUG 70868T type strain.</title>
        <authorList>
            <person name="Mendez V."/>
            <person name="Salva-Serra F."/>
            <person name="Jaen-Luchoro D."/>
            <person name="Gonzales-Siles L."/>
            <person name="Karlsson R."/>
            <person name="Engstrom-Jakobsson H."/>
            <person name="Busquets A."/>
            <person name="Gomila M."/>
            <person name="Pineiro-Iglesias B."/>
            <person name="Bennasar-Figueras A."/>
            <person name="Seeger M."/>
            <person name="Moore E."/>
        </authorList>
    </citation>
    <scope>NUCLEOTIDE SEQUENCE [LARGE SCALE GENOMIC DNA]</scope>
    <source>
        <strain evidence="1 2">CCUG 70868</strain>
    </source>
</reference>